<dbReference type="RefSeq" id="WP_237281487.1">
    <property type="nucleotide sequence ID" value="NZ_CP016279.1"/>
</dbReference>
<reference evidence="2 3" key="1">
    <citation type="submission" date="2021-03" db="EMBL/GenBank/DDBJ databases">
        <title>Genomic Encyclopedia of Type Strains, Phase IV (KMG-IV): sequencing the most valuable type-strain genomes for metagenomic binning, comparative biology and taxonomic classification.</title>
        <authorList>
            <person name="Goeker M."/>
        </authorList>
    </citation>
    <scope>NUCLEOTIDE SEQUENCE [LARGE SCALE GENOMIC DNA]</scope>
    <source>
        <strain evidence="2 3">DSM 40499</strain>
    </source>
</reference>
<dbReference type="Proteomes" id="UP001519309">
    <property type="component" value="Unassembled WGS sequence"/>
</dbReference>
<evidence type="ECO:0000313" key="2">
    <source>
        <dbReference type="EMBL" id="MBP2048074.1"/>
    </source>
</evidence>
<feature type="compositionally biased region" description="Pro residues" evidence="1">
    <location>
        <begin position="81"/>
        <end position="100"/>
    </location>
</feature>
<feature type="region of interest" description="Disordered" evidence="1">
    <location>
        <begin position="59"/>
        <end position="100"/>
    </location>
</feature>
<evidence type="ECO:0000313" key="3">
    <source>
        <dbReference type="Proteomes" id="UP001519309"/>
    </source>
</evidence>
<comment type="caution">
    <text evidence="2">The sequence shown here is derived from an EMBL/GenBank/DDBJ whole genome shotgun (WGS) entry which is preliminary data.</text>
</comment>
<accession>A0ABS4LKZ8</accession>
<proteinExistence type="predicted"/>
<organism evidence="2 3">
    <name type="scientific">Streptomyces griseochromogenes</name>
    <dbReference type="NCBI Taxonomy" id="68214"/>
    <lineage>
        <taxon>Bacteria</taxon>
        <taxon>Bacillati</taxon>
        <taxon>Actinomycetota</taxon>
        <taxon>Actinomycetes</taxon>
        <taxon>Kitasatosporales</taxon>
        <taxon>Streptomycetaceae</taxon>
        <taxon>Streptomyces</taxon>
    </lineage>
</organism>
<gene>
    <name evidence="2" type="ORF">J2Z21_000998</name>
</gene>
<keyword evidence="3" id="KW-1185">Reference proteome</keyword>
<evidence type="ECO:0000256" key="1">
    <source>
        <dbReference type="SAM" id="MobiDB-lite"/>
    </source>
</evidence>
<dbReference type="EMBL" id="JAGGLP010000002">
    <property type="protein sequence ID" value="MBP2048074.1"/>
    <property type="molecule type" value="Genomic_DNA"/>
</dbReference>
<name>A0ABS4LKZ8_9ACTN</name>
<sequence length="100" mass="10268">MGRGGLCRAHDARDFLFRLQQGVLVATERFLEDPHVDTSSYDKAVQVISTQTYNIGNVSGPSIFGNDGRITMGGRQGPGPHGGPGPQGGPGPAGSGPPAP</sequence>
<protein>
    <submittedName>
        <fullName evidence="2">Uncharacterized protein</fullName>
    </submittedName>
</protein>